<dbReference type="Proteomes" id="UP000515908">
    <property type="component" value="Chromosome 06"/>
</dbReference>
<feature type="region of interest" description="Disordered" evidence="1">
    <location>
        <begin position="632"/>
        <end position="662"/>
    </location>
</feature>
<keyword evidence="3" id="KW-1185">Reference proteome</keyword>
<dbReference type="AlphaFoldDB" id="A0A7G2CBG3"/>
<protein>
    <submittedName>
        <fullName evidence="2">Uncharacterized protein</fullName>
    </submittedName>
</protein>
<evidence type="ECO:0000313" key="3">
    <source>
        <dbReference type="Proteomes" id="UP000515908"/>
    </source>
</evidence>
<dbReference type="EMBL" id="LR877150">
    <property type="protein sequence ID" value="CAD2216274.1"/>
    <property type="molecule type" value="Genomic_DNA"/>
</dbReference>
<accession>A0A7G2CBG3</accession>
<name>A0A7G2CBG3_9TRYP</name>
<evidence type="ECO:0000256" key="1">
    <source>
        <dbReference type="SAM" id="MobiDB-lite"/>
    </source>
</evidence>
<gene>
    <name evidence="2" type="ORF">ADEAN_000373500</name>
</gene>
<reference evidence="2 3" key="1">
    <citation type="submission" date="2020-08" db="EMBL/GenBank/DDBJ databases">
        <authorList>
            <person name="Newling K."/>
            <person name="Davey J."/>
            <person name="Forrester S."/>
        </authorList>
    </citation>
    <scope>NUCLEOTIDE SEQUENCE [LARGE SCALE GENOMIC DNA]</scope>
    <source>
        <strain evidence="3">Crithidia deanei Carvalho (ATCC PRA-265)</strain>
    </source>
</reference>
<organism evidence="2 3">
    <name type="scientific">Angomonas deanei</name>
    <dbReference type="NCBI Taxonomy" id="59799"/>
    <lineage>
        <taxon>Eukaryota</taxon>
        <taxon>Discoba</taxon>
        <taxon>Euglenozoa</taxon>
        <taxon>Kinetoplastea</taxon>
        <taxon>Metakinetoplastina</taxon>
        <taxon>Trypanosomatida</taxon>
        <taxon>Trypanosomatidae</taxon>
        <taxon>Strigomonadinae</taxon>
        <taxon>Angomonas</taxon>
    </lineage>
</organism>
<sequence length="662" mass="75378">MTTALKLLEATPLLDKIESLNTDIEKTVDYTKIVGILESVQAHVPKEEVGAPVKALLLRKIHQLFATAYKKIPLHPDVWEMWQRTIGSLFEETSAAYLDAKEACAQEYHEAFLDAFWGSTFAFQLRVQNLEELASRAMNEGCDPLKEGEETNFEKMLQSSIEQYFKELQLFAHMRYMHEHLFEVVAQVGVKEREFIEGTFLTREKVALTLLRRSFKRDALLPSTGLMQLQDDFFMFELDASKGREFEHLFRTTLDSKPYMLSKRILEAKRQNHSEKATVQASADVDSLVKEYISSHPHRALGLSFQRLVETEPFPAVLNPSRLEFFLYLILQFNKSYTSRSHRWTYESPFVSPDDSDFIRFILSRHTCLLRWALLYPQIEETSRTCTIQSNYFPTAISSLQLVLKSVVDNLHFYLHSRSVSQSTTEKRNERRRCAIKLASDFFEETVVPIFAKSLLNGLYDFLVGTEPAVQATVFLLEAELKMALCDTGLALTAANRSSAMMTSCRERLGPLLEDLVEFLKTAEDLPSDTFLECILLSVRLVSRIGVYAKKDTTKEGEEFLLGLYNTCKEMVKLAARSSSAQAVHMVQNAWEGILGLTDGTDDSGTPLDDATTIVSPKLYERVLSNPKFASVSLQGPQHEARRALKNGPQKTETGLKRMREE</sequence>
<proteinExistence type="predicted"/>
<dbReference type="VEuPathDB" id="TriTrypDB:ADEAN_000373500"/>
<evidence type="ECO:0000313" key="2">
    <source>
        <dbReference type="EMBL" id="CAD2216274.1"/>
    </source>
</evidence>